<dbReference type="AlphaFoldDB" id="A0A6G1F346"/>
<accession>A0A6G1F346</accession>
<reference evidence="2 3" key="1">
    <citation type="submission" date="2019-11" db="EMBL/GenBank/DDBJ databases">
        <title>Whole genome sequence of Oryza granulata.</title>
        <authorList>
            <person name="Li W."/>
        </authorList>
    </citation>
    <scope>NUCLEOTIDE SEQUENCE [LARGE SCALE GENOMIC DNA]</scope>
    <source>
        <strain evidence="3">cv. Menghai</strain>
        <tissue evidence="2">Leaf</tissue>
    </source>
</reference>
<dbReference type="Gene3D" id="1.20.1280.50">
    <property type="match status" value="1"/>
</dbReference>
<organism evidence="2 3">
    <name type="scientific">Oryza meyeriana var. granulata</name>
    <dbReference type="NCBI Taxonomy" id="110450"/>
    <lineage>
        <taxon>Eukaryota</taxon>
        <taxon>Viridiplantae</taxon>
        <taxon>Streptophyta</taxon>
        <taxon>Embryophyta</taxon>
        <taxon>Tracheophyta</taxon>
        <taxon>Spermatophyta</taxon>
        <taxon>Magnoliopsida</taxon>
        <taxon>Liliopsida</taxon>
        <taxon>Poales</taxon>
        <taxon>Poaceae</taxon>
        <taxon>BOP clade</taxon>
        <taxon>Oryzoideae</taxon>
        <taxon>Oryzeae</taxon>
        <taxon>Oryzinae</taxon>
        <taxon>Oryza</taxon>
        <taxon>Oryza meyeriana</taxon>
    </lineage>
</organism>
<comment type="caution">
    <text evidence="2">The sequence shown here is derived from an EMBL/GenBank/DDBJ whole genome shotgun (WGS) entry which is preliminary data.</text>
</comment>
<evidence type="ECO:0000313" key="2">
    <source>
        <dbReference type="EMBL" id="KAF0931320.1"/>
    </source>
</evidence>
<name>A0A6G1F346_9ORYZ</name>
<dbReference type="OrthoDB" id="665311at2759"/>
<dbReference type="InterPro" id="IPR001810">
    <property type="entry name" value="F-box_dom"/>
</dbReference>
<proteinExistence type="predicted"/>
<gene>
    <name evidence="2" type="ORF">E2562_004469</name>
</gene>
<evidence type="ECO:0000259" key="1">
    <source>
        <dbReference type="Pfam" id="PF00646"/>
    </source>
</evidence>
<protein>
    <recommendedName>
        <fullName evidence="1">F-box domain-containing protein</fullName>
    </recommendedName>
</protein>
<keyword evidence="3" id="KW-1185">Reference proteome</keyword>
<dbReference type="Proteomes" id="UP000479710">
    <property type="component" value="Unassembled WGS sequence"/>
</dbReference>
<feature type="domain" description="F-box" evidence="1">
    <location>
        <begin position="14"/>
        <end position="51"/>
    </location>
</feature>
<sequence>MAGENKKARRSFWLHEDIIFNILSYLPAKPVVCFHSVSHSWRAMLSSPSVTFVQLHLRRASTSGQLKN</sequence>
<dbReference type="EMBL" id="SPHZ02000001">
    <property type="protein sequence ID" value="KAF0931320.1"/>
    <property type="molecule type" value="Genomic_DNA"/>
</dbReference>
<dbReference type="Pfam" id="PF00646">
    <property type="entry name" value="F-box"/>
    <property type="match status" value="1"/>
</dbReference>
<dbReference type="InterPro" id="IPR036047">
    <property type="entry name" value="F-box-like_dom_sf"/>
</dbReference>
<dbReference type="SUPFAM" id="SSF81383">
    <property type="entry name" value="F-box domain"/>
    <property type="match status" value="1"/>
</dbReference>
<evidence type="ECO:0000313" key="3">
    <source>
        <dbReference type="Proteomes" id="UP000479710"/>
    </source>
</evidence>